<proteinExistence type="inferred from homology"/>
<dbReference type="PANTHER" id="PTHR30193:SF37">
    <property type="entry name" value="INNER MEMBRANE ABC TRANSPORTER PERMEASE PROTEIN YCJO"/>
    <property type="match status" value="1"/>
</dbReference>
<evidence type="ECO:0000256" key="4">
    <source>
        <dbReference type="ARBA" id="ARBA00022692"/>
    </source>
</evidence>
<evidence type="ECO:0000256" key="3">
    <source>
        <dbReference type="ARBA" id="ARBA00022475"/>
    </source>
</evidence>
<keyword evidence="2 7" id="KW-0813">Transport</keyword>
<dbReference type="InterPro" id="IPR051393">
    <property type="entry name" value="ABC_transporter_permease"/>
</dbReference>
<accession>A0A413X5Z6</accession>
<dbReference type="Gene3D" id="1.10.3720.10">
    <property type="entry name" value="MetI-like"/>
    <property type="match status" value="1"/>
</dbReference>
<dbReference type="AlphaFoldDB" id="A0A413X5Z6"/>
<dbReference type="EMBL" id="BQNJ01000002">
    <property type="protein sequence ID" value="GKH02750.1"/>
    <property type="molecule type" value="Genomic_DNA"/>
</dbReference>
<dbReference type="InterPro" id="IPR000515">
    <property type="entry name" value="MetI-like"/>
</dbReference>
<feature type="transmembrane region" description="Helical" evidence="7">
    <location>
        <begin position="73"/>
        <end position="94"/>
    </location>
</feature>
<reference evidence="8" key="1">
    <citation type="submission" date="2022-01" db="EMBL/GenBank/DDBJ databases">
        <title>Novel bile acid biosynthetic pathways are enriched in the microbiome of centenarians.</title>
        <authorList>
            <person name="Sato Y."/>
            <person name="Atarashi K."/>
            <person name="Plichta R.D."/>
            <person name="Arai Y."/>
            <person name="Sasajima S."/>
            <person name="Kearney M.S."/>
            <person name="Suda W."/>
            <person name="Takeshita K."/>
            <person name="Sasaki T."/>
            <person name="Okamoto S."/>
            <person name="Skelly N.A."/>
            <person name="Okamura Y."/>
            <person name="Vlamakis H."/>
            <person name="Li Y."/>
            <person name="Tanoue T."/>
            <person name="Takei H."/>
            <person name="Nittono H."/>
            <person name="Narushima S."/>
            <person name="Irie J."/>
            <person name="Itoh H."/>
            <person name="Moriya K."/>
            <person name="Sugiura Y."/>
            <person name="Suematsu M."/>
            <person name="Moritoki N."/>
            <person name="Shibata S."/>
            <person name="Littman R.D."/>
            <person name="Fischbach A.M."/>
            <person name="Uwamino Y."/>
            <person name="Inoue T."/>
            <person name="Honda A."/>
            <person name="Hattori M."/>
            <person name="Murai T."/>
            <person name="Xavier J.R."/>
            <person name="Hirose N."/>
            <person name="Honda K."/>
        </authorList>
    </citation>
    <scope>NUCLEOTIDE SEQUENCE</scope>
    <source>
        <strain evidence="8">CE91-St55</strain>
    </source>
</reference>
<keyword evidence="5 7" id="KW-1133">Transmembrane helix</keyword>
<keyword evidence="3" id="KW-1003">Cell membrane</keyword>
<gene>
    <name evidence="8" type="primary">msmF_3</name>
    <name evidence="8" type="ORF">CE91St55_47310</name>
</gene>
<evidence type="ECO:0000256" key="5">
    <source>
        <dbReference type="ARBA" id="ARBA00022989"/>
    </source>
</evidence>
<feature type="transmembrane region" description="Helical" evidence="7">
    <location>
        <begin position="106"/>
        <end position="126"/>
    </location>
</feature>
<keyword evidence="4 7" id="KW-0812">Transmembrane</keyword>
<dbReference type="InterPro" id="IPR035906">
    <property type="entry name" value="MetI-like_sf"/>
</dbReference>
<dbReference type="SUPFAM" id="SSF161098">
    <property type="entry name" value="MetI-like"/>
    <property type="match status" value="1"/>
</dbReference>
<evidence type="ECO:0000313" key="8">
    <source>
        <dbReference type="EMBL" id="GKH02750.1"/>
    </source>
</evidence>
<dbReference type="Proteomes" id="UP001055091">
    <property type="component" value="Unassembled WGS sequence"/>
</dbReference>
<sequence length="297" mass="33215">MVRRKRIFYQSLLFMLPAILIVVCVDIIPIFQNFYYSLFSWDILEPSMKFVGLDNFINFFKMDGARGALKNTLIYAVLAAVLKNIVGLGLALVLNSGLKTQKFLRTCILSTTMISLVISGYTWTYLYHPEYGVGYLIEKYTGISFLNQDWLGNPKLALYAVLVVSIWQIAGKYMVIYLAGLQTVPKDLYEAGNMDGASGFSRFRYITAPLIIPSFTVGILNAVIQGLKVFDEIYSMTRGGPGFASETLTTLMYSQTFFYSGKAGFGSAISVILFGIVLIVSLLISSYLRKKEDAVYQ</sequence>
<evidence type="ECO:0000256" key="1">
    <source>
        <dbReference type="ARBA" id="ARBA00004651"/>
    </source>
</evidence>
<dbReference type="RefSeq" id="WP_006773082.1">
    <property type="nucleotide sequence ID" value="NZ_BQNJ01000002.1"/>
</dbReference>
<evidence type="ECO:0000256" key="7">
    <source>
        <dbReference type="RuleBase" id="RU363032"/>
    </source>
</evidence>
<feature type="transmembrane region" description="Helical" evidence="7">
    <location>
        <begin position="156"/>
        <end position="181"/>
    </location>
</feature>
<dbReference type="GeneID" id="93148852"/>
<evidence type="ECO:0000256" key="2">
    <source>
        <dbReference type="ARBA" id="ARBA00022448"/>
    </source>
</evidence>
<name>A0A413X5Z6_9FIRM</name>
<dbReference type="GO" id="GO:0055085">
    <property type="term" value="P:transmembrane transport"/>
    <property type="evidence" value="ECO:0007669"/>
    <property type="project" value="InterPro"/>
</dbReference>
<comment type="similarity">
    <text evidence="7">Belongs to the binding-protein-dependent transport system permease family.</text>
</comment>
<dbReference type="PANTHER" id="PTHR30193">
    <property type="entry name" value="ABC TRANSPORTER PERMEASE PROTEIN"/>
    <property type="match status" value="1"/>
</dbReference>
<dbReference type="GO" id="GO:0005886">
    <property type="term" value="C:plasma membrane"/>
    <property type="evidence" value="ECO:0007669"/>
    <property type="project" value="UniProtKB-SubCell"/>
</dbReference>
<feature type="transmembrane region" description="Helical" evidence="7">
    <location>
        <begin position="12"/>
        <end position="31"/>
    </location>
</feature>
<feature type="transmembrane region" description="Helical" evidence="7">
    <location>
        <begin position="202"/>
        <end position="224"/>
    </location>
</feature>
<organism evidence="8 9">
    <name type="scientific">Hungatella hathewayi</name>
    <dbReference type="NCBI Taxonomy" id="154046"/>
    <lineage>
        <taxon>Bacteria</taxon>
        <taxon>Bacillati</taxon>
        <taxon>Bacillota</taxon>
        <taxon>Clostridia</taxon>
        <taxon>Lachnospirales</taxon>
        <taxon>Lachnospiraceae</taxon>
        <taxon>Hungatella</taxon>
    </lineage>
</organism>
<keyword evidence="6 7" id="KW-0472">Membrane</keyword>
<comment type="caution">
    <text evidence="8">The sequence shown here is derived from an EMBL/GenBank/DDBJ whole genome shotgun (WGS) entry which is preliminary data.</text>
</comment>
<dbReference type="PROSITE" id="PS50928">
    <property type="entry name" value="ABC_TM1"/>
    <property type="match status" value="1"/>
</dbReference>
<dbReference type="CDD" id="cd06261">
    <property type="entry name" value="TM_PBP2"/>
    <property type="match status" value="1"/>
</dbReference>
<evidence type="ECO:0000313" key="9">
    <source>
        <dbReference type="Proteomes" id="UP001055091"/>
    </source>
</evidence>
<comment type="subcellular location">
    <subcellularLocation>
        <location evidence="1 7">Cell membrane</location>
        <topology evidence="1 7">Multi-pass membrane protein</topology>
    </subcellularLocation>
</comment>
<evidence type="ECO:0000256" key="6">
    <source>
        <dbReference type="ARBA" id="ARBA00023136"/>
    </source>
</evidence>
<protein>
    <submittedName>
        <fullName evidence="8">Sugar ABC transporter permease</fullName>
    </submittedName>
</protein>
<dbReference type="Pfam" id="PF00528">
    <property type="entry name" value="BPD_transp_1"/>
    <property type="match status" value="1"/>
</dbReference>
<feature type="transmembrane region" description="Helical" evidence="7">
    <location>
        <begin position="263"/>
        <end position="284"/>
    </location>
</feature>